<evidence type="ECO:0000313" key="1">
    <source>
        <dbReference type="EMBL" id="CUA77214.1"/>
    </source>
</evidence>
<dbReference type="Proteomes" id="UP000044841">
    <property type="component" value="Unassembled WGS sequence"/>
</dbReference>
<keyword evidence="2" id="KW-1185">Reference proteome</keyword>
<sequence>MTLPSGNYRVATGDGQQALFIRPPGLIGTPVETIVNDMPPITVIHVEQRGDRYVLTRVEDPRGFPGAPVIGSTGLNPQPGQKVEIVPSGAPDIITEWRIEPLEHPPGTQNVYRIRPADETGIGGLSWSATGEAQPVVLIDFRGEIGQNWIFDAVAD</sequence>
<protein>
    <submittedName>
        <fullName evidence="1">Uncharacterized protein</fullName>
    </submittedName>
</protein>
<name>A0A0K6GFQ4_9AGAM</name>
<proteinExistence type="predicted"/>
<dbReference type="EMBL" id="CYGV01001798">
    <property type="protein sequence ID" value="CUA77214.1"/>
    <property type="molecule type" value="Genomic_DNA"/>
</dbReference>
<dbReference type="AlphaFoldDB" id="A0A0K6GFQ4"/>
<evidence type="ECO:0000313" key="2">
    <source>
        <dbReference type="Proteomes" id="UP000044841"/>
    </source>
</evidence>
<accession>A0A0K6GFQ4</accession>
<reference evidence="1 2" key="1">
    <citation type="submission" date="2015-07" db="EMBL/GenBank/DDBJ databases">
        <authorList>
            <person name="Noorani M."/>
        </authorList>
    </citation>
    <scope>NUCLEOTIDE SEQUENCE [LARGE SCALE GENOMIC DNA]</scope>
    <source>
        <strain evidence="1">BBA 69670</strain>
    </source>
</reference>
<gene>
    <name evidence="1" type="ORF">RSOLAG22IIIB_12618</name>
</gene>
<organism evidence="1 2">
    <name type="scientific">Rhizoctonia solani</name>
    <dbReference type="NCBI Taxonomy" id="456999"/>
    <lineage>
        <taxon>Eukaryota</taxon>
        <taxon>Fungi</taxon>
        <taxon>Dikarya</taxon>
        <taxon>Basidiomycota</taxon>
        <taxon>Agaricomycotina</taxon>
        <taxon>Agaricomycetes</taxon>
        <taxon>Cantharellales</taxon>
        <taxon>Ceratobasidiaceae</taxon>
        <taxon>Rhizoctonia</taxon>
    </lineage>
</organism>